<proteinExistence type="predicted"/>
<comment type="caution">
    <text evidence="1">The sequence shown here is derived from an EMBL/GenBank/DDBJ whole genome shotgun (WGS) entry which is preliminary data.</text>
</comment>
<evidence type="ECO:0000313" key="1">
    <source>
        <dbReference type="EMBL" id="KAI0502007.1"/>
    </source>
</evidence>
<dbReference type="AlphaFoldDB" id="A0A8T3B0W1"/>
<protein>
    <submittedName>
        <fullName evidence="1">Uncharacterized protein</fullName>
    </submittedName>
</protein>
<keyword evidence="2" id="KW-1185">Reference proteome</keyword>
<reference evidence="1" key="1">
    <citation type="journal article" date="2022" name="Front. Genet.">
        <title>Chromosome-Scale Assembly of the Dendrobium nobile Genome Provides Insights Into the Molecular Mechanism of the Biosynthesis of the Medicinal Active Ingredient of Dendrobium.</title>
        <authorList>
            <person name="Xu Q."/>
            <person name="Niu S.-C."/>
            <person name="Li K.-L."/>
            <person name="Zheng P.-J."/>
            <person name="Zhang X.-J."/>
            <person name="Jia Y."/>
            <person name="Liu Y."/>
            <person name="Niu Y.-X."/>
            <person name="Yu L.-H."/>
            <person name="Chen D.-F."/>
            <person name="Zhang G.-Q."/>
        </authorList>
    </citation>
    <scope>NUCLEOTIDE SEQUENCE</scope>
    <source>
        <tissue evidence="1">Leaf</tissue>
    </source>
</reference>
<sequence length="405" mass="46184">MGKRRKLMSFREGQVEKEVRRKKRVFQLTKSLKHRGNNTIPFPVDKIGAPLQFSKTVPSEREMNPSNQKHFRRAGRRRKAKSRVSKIVDDHAAPLRVAHHCFTILEQNRKASFLPTSSPSKEPFSSSFEAVGSCEIPSSEKVDSALDDKKITKIRHYRRSRKRGKGGHCDAQHMAHSLLQPQSYFSSNHSSAIRILERGNYSENADGIRLPAANKLVLSAEKEKYSLINATFDDSKNVCIPFEVNTDSSNCSDIGKHGKKINMARRQDMKCLRNDVHKNHRADTASLNNGKAERETPLLFHPYDDLYFQFSLQFCPHHRGKAGRRSHYLFTILVTSYLCTAAFHSLPGSALALGDDKNGSNFMRKLIDLLSTFPEQIPMSKPCRRRDLRRAEARMLPRLFPVDRG</sequence>
<organism evidence="1 2">
    <name type="scientific">Dendrobium nobile</name>
    <name type="common">Orchid</name>
    <dbReference type="NCBI Taxonomy" id="94219"/>
    <lineage>
        <taxon>Eukaryota</taxon>
        <taxon>Viridiplantae</taxon>
        <taxon>Streptophyta</taxon>
        <taxon>Embryophyta</taxon>
        <taxon>Tracheophyta</taxon>
        <taxon>Spermatophyta</taxon>
        <taxon>Magnoliopsida</taxon>
        <taxon>Liliopsida</taxon>
        <taxon>Asparagales</taxon>
        <taxon>Orchidaceae</taxon>
        <taxon>Epidendroideae</taxon>
        <taxon>Malaxideae</taxon>
        <taxon>Dendrobiinae</taxon>
        <taxon>Dendrobium</taxon>
    </lineage>
</organism>
<evidence type="ECO:0000313" key="2">
    <source>
        <dbReference type="Proteomes" id="UP000829196"/>
    </source>
</evidence>
<dbReference type="EMBL" id="JAGYWB010000012">
    <property type="protein sequence ID" value="KAI0502007.1"/>
    <property type="molecule type" value="Genomic_DNA"/>
</dbReference>
<dbReference type="Proteomes" id="UP000829196">
    <property type="component" value="Unassembled WGS sequence"/>
</dbReference>
<name>A0A8T3B0W1_DENNO</name>
<gene>
    <name evidence="1" type="ORF">KFK09_016952</name>
</gene>
<accession>A0A8T3B0W1</accession>